<feature type="compositionally biased region" description="Basic and acidic residues" evidence="9">
    <location>
        <begin position="999"/>
        <end position="1013"/>
    </location>
</feature>
<evidence type="ECO:0000256" key="9">
    <source>
        <dbReference type="SAM" id="MobiDB-lite"/>
    </source>
</evidence>
<feature type="repeat" description="TSP type-3" evidence="7">
    <location>
        <begin position="1123"/>
        <end position="1158"/>
    </location>
</feature>
<dbReference type="InterPro" id="IPR018097">
    <property type="entry name" value="EGF_Ca-bd_CS"/>
</dbReference>
<keyword evidence="6" id="KW-0325">Glycoprotein</keyword>
<protein>
    <submittedName>
        <fullName evidence="11">(apollo) hypothetical protein</fullName>
    </submittedName>
</protein>
<feature type="coiled-coil region" evidence="8">
    <location>
        <begin position="557"/>
        <end position="584"/>
    </location>
</feature>
<dbReference type="GO" id="GO:0005509">
    <property type="term" value="F:calcium ion binding"/>
    <property type="evidence" value="ECO:0007669"/>
    <property type="project" value="UniProtKB-UniRule"/>
</dbReference>
<evidence type="ECO:0000256" key="7">
    <source>
        <dbReference type="PROSITE-ProRule" id="PRU00634"/>
    </source>
</evidence>
<keyword evidence="3" id="KW-0677">Repeat</keyword>
<dbReference type="GO" id="GO:0005576">
    <property type="term" value="C:extracellular region"/>
    <property type="evidence" value="ECO:0007669"/>
    <property type="project" value="InterPro"/>
</dbReference>
<reference evidence="11" key="1">
    <citation type="submission" date="2021-04" db="EMBL/GenBank/DDBJ databases">
        <authorList>
            <person name="Tunstrom K."/>
        </authorList>
    </citation>
    <scope>NUCLEOTIDE SEQUENCE</scope>
</reference>
<evidence type="ECO:0000256" key="8">
    <source>
        <dbReference type="SAM" id="Coils"/>
    </source>
</evidence>
<evidence type="ECO:0000259" key="10">
    <source>
        <dbReference type="PROSITE" id="PS51236"/>
    </source>
</evidence>
<accession>A0A8S3XP58</accession>
<dbReference type="InterPro" id="IPR008859">
    <property type="entry name" value="Thrombospondin_C"/>
</dbReference>
<dbReference type="EMBL" id="CAJQZP010001279">
    <property type="protein sequence ID" value="CAG5036005.1"/>
    <property type="molecule type" value="Genomic_DNA"/>
</dbReference>
<dbReference type="PROSITE" id="PS01187">
    <property type="entry name" value="EGF_CA"/>
    <property type="match status" value="1"/>
</dbReference>
<feature type="repeat" description="TSP type-3" evidence="7">
    <location>
        <begin position="1026"/>
        <end position="1061"/>
    </location>
</feature>
<feature type="domain" description="TSP C-terminal" evidence="10">
    <location>
        <begin position="1198"/>
        <end position="1412"/>
    </location>
</feature>
<evidence type="ECO:0000256" key="6">
    <source>
        <dbReference type="ARBA" id="ARBA00023180"/>
    </source>
</evidence>
<gene>
    <name evidence="11" type="ORF">PAPOLLO_LOCUS20701</name>
</gene>
<name>A0A8S3XP58_PARAO</name>
<dbReference type="InterPro" id="IPR001881">
    <property type="entry name" value="EGF-like_Ca-bd_dom"/>
</dbReference>
<comment type="similarity">
    <text evidence="1">Belongs to the thrombospondin family.</text>
</comment>
<proteinExistence type="inferred from homology"/>
<keyword evidence="7" id="KW-0106">Calcium</keyword>
<dbReference type="InterPro" id="IPR000742">
    <property type="entry name" value="EGF"/>
</dbReference>
<sequence>MSSCILLKNKEATEANETEMSSSILLKNKEATEANETEMSSSILLKNKEATEANETEMSSSILLKNKEATEANETQMSSCILLKNKEATEANETEMSSCILLKNKEATEANETEMSSCILLKNKEATEANETEMSSCILLKNKEATEANETEMSSSILLKNKEATEANETEMSSSILLKNKEATEANETEMSSSILLKNKEATEANETEMSSSILLKNKEATEANETEMSSSILLKNKEATEANETEMSSSILLKNKEATEANETEMSSSILLKNKEATEANETEMSSSILLKNKEATEANETEMSSSILLKNKEATEANETEMSKATNDVIAAAGSAREGGEVAILIKRPHSKTTRREELMRAMSSYDNAISLYYNSKNNKVSLESLNGSTLKSVSWSVGTDPRGVLVFVASSKRVKLFVGCKTLHWHDMPEKHDVLELFSQQKLKLYHEENIPVEVYGNDRAALDSIGCDIHKDSNKPPTLVSVDETDVEEVKDFIARDARWKREEEEEMQGDDYRTNFIDPNGVLPQPSQPTTQRGDIPSTDIESCDDEVIRQLKLLRQTIDILRREMADQKGNIDSLRNQLRACCNRVPSPPPVERCSGSSCYPGVECRNTATGYQCGSCPRGMEGDGRRCRPILCNRRPCSQVEYCVDSEQGYRCERCPGGQSSDGQTCHSACSSNPCFGGRVQCQDLPGGGYRCGPCPSGFHGNGEECQRISCRHISCYQGVECQETSSGPQCGACPNGYMGDGQRCQHVCDARKPCGERRCTPTSSSPFYECQECSRGYQWNGYTCVDIDECDLVRPCDDLVSCRNEEGGFTCGPCPAGYTGSAGWRGAGDDRRRERCIDIDECEDGRTNCPRGRLCVNTPGSYTCVPCGGNYYVNTSRPCLEPDSLIQRCEPSRCRRFNAVCGYGQECVCATGWAGNGTVCGSDRDLDGYPDHALPCDEIHCKADNCPDVSNSGQEDADRDGIGDSCDPDADGDGIPNIPDNCPLVSNPDQLDRDEDRSDKRGDACDNCPRRYNPGQEDADRDGLGDVCDPDMDNDGIPNEQDNCPRAYNPAQEDADGDAVGDACDNCPRVRNTPQDDADRDGVGDACDSDVDRDQDGIQDGLDNCPNLANSDQLDVDNDGKGDACDEDIDGDGVPNLEDNCPLVPNPSQLDSNNDGIGDLCDNDFDGDNVTNSLDNCPNNSRIFRTDFREYMTVRLDPEGESQQDPNWVIANDGAEIVQTLNSDPGLAVGFDKFGGVDFEGTLFVDSQIDDDYVGFIFGYQNNKRFYVVMWKKNTQTYWQTTPFRAVAEPGIQLKLVNSKTGPGKTLRNALWNTESTADQVTLLWKDPRNVGWREKTAYRWRLLHRPKIGLIRLKVYENNRLVADSGNVYDFTLKGGRLGVFCFSQEMIIWSNLVYRCNDKIPSNIVSELPTRLLRKLEIDHNFVYT</sequence>
<evidence type="ECO:0000256" key="3">
    <source>
        <dbReference type="ARBA" id="ARBA00022737"/>
    </source>
</evidence>
<dbReference type="Pfam" id="PF02412">
    <property type="entry name" value="TSP_3"/>
    <property type="match status" value="5"/>
</dbReference>
<feature type="region of interest" description="Disordered" evidence="9">
    <location>
        <begin position="506"/>
        <end position="545"/>
    </location>
</feature>
<dbReference type="FunFam" id="4.10.1080.10:FF:000001">
    <property type="entry name" value="Thrombospondin 3"/>
    <property type="match status" value="1"/>
</dbReference>
<dbReference type="Pfam" id="PF05735">
    <property type="entry name" value="TSP_C"/>
    <property type="match status" value="1"/>
</dbReference>
<evidence type="ECO:0000256" key="2">
    <source>
        <dbReference type="ARBA" id="ARBA00022536"/>
    </source>
</evidence>
<evidence type="ECO:0000313" key="12">
    <source>
        <dbReference type="Proteomes" id="UP000691718"/>
    </source>
</evidence>
<feature type="repeat" description="TSP type-3" evidence="7">
    <location>
        <begin position="1085"/>
        <end position="1122"/>
    </location>
</feature>
<dbReference type="FunFam" id="2.60.120.200:FF:000002">
    <property type="entry name" value="Thrombospondin 3"/>
    <property type="match status" value="1"/>
</dbReference>
<dbReference type="GO" id="GO:0007155">
    <property type="term" value="P:cell adhesion"/>
    <property type="evidence" value="ECO:0007669"/>
    <property type="project" value="UniProtKB-KW"/>
</dbReference>
<dbReference type="PROSITE" id="PS51236">
    <property type="entry name" value="TSP_CTER"/>
    <property type="match status" value="1"/>
</dbReference>
<organism evidence="11 12">
    <name type="scientific">Parnassius apollo</name>
    <name type="common">Apollo butterfly</name>
    <name type="synonym">Papilio apollo</name>
    <dbReference type="NCBI Taxonomy" id="110799"/>
    <lineage>
        <taxon>Eukaryota</taxon>
        <taxon>Metazoa</taxon>
        <taxon>Ecdysozoa</taxon>
        <taxon>Arthropoda</taxon>
        <taxon>Hexapoda</taxon>
        <taxon>Insecta</taxon>
        <taxon>Pterygota</taxon>
        <taxon>Neoptera</taxon>
        <taxon>Endopterygota</taxon>
        <taxon>Lepidoptera</taxon>
        <taxon>Glossata</taxon>
        <taxon>Ditrysia</taxon>
        <taxon>Papilionoidea</taxon>
        <taxon>Papilionidae</taxon>
        <taxon>Parnassiinae</taxon>
        <taxon>Parnassini</taxon>
        <taxon>Parnassius</taxon>
        <taxon>Parnassius</taxon>
    </lineage>
</organism>
<dbReference type="SMART" id="SM00181">
    <property type="entry name" value="EGF"/>
    <property type="match status" value="8"/>
</dbReference>
<dbReference type="SMART" id="SM00179">
    <property type="entry name" value="EGF_CA"/>
    <property type="match status" value="5"/>
</dbReference>
<dbReference type="InterPro" id="IPR017897">
    <property type="entry name" value="Thrombospondin_3_rpt"/>
</dbReference>
<dbReference type="InterPro" id="IPR049883">
    <property type="entry name" value="NOTCH1_EGF-like"/>
</dbReference>
<keyword evidence="4" id="KW-0130">Cell adhesion</keyword>
<keyword evidence="8" id="KW-0175">Coiled coil</keyword>
<dbReference type="PANTHER" id="PTHR10199:SF100">
    <property type="entry name" value="THROMBOSPONDIN, ISOFORM A"/>
    <property type="match status" value="1"/>
</dbReference>
<dbReference type="PROSITE" id="PS01186">
    <property type="entry name" value="EGF_2"/>
    <property type="match status" value="1"/>
</dbReference>
<keyword evidence="2" id="KW-0245">EGF-like domain</keyword>
<dbReference type="OrthoDB" id="14563at2759"/>
<dbReference type="PANTHER" id="PTHR10199">
    <property type="entry name" value="THROMBOSPONDIN"/>
    <property type="match status" value="1"/>
</dbReference>
<feature type="repeat" description="TSP type-3" evidence="7">
    <location>
        <begin position="964"/>
        <end position="999"/>
    </location>
</feature>
<evidence type="ECO:0000256" key="5">
    <source>
        <dbReference type="ARBA" id="ARBA00023157"/>
    </source>
</evidence>
<evidence type="ECO:0000313" key="11">
    <source>
        <dbReference type="EMBL" id="CAG5036005.1"/>
    </source>
</evidence>
<comment type="caution">
    <text evidence="11">The sequence shown here is derived from an EMBL/GenBank/DDBJ whole genome shotgun (WGS) entry which is preliminary data.</text>
</comment>
<dbReference type="CDD" id="cd00054">
    <property type="entry name" value="EGF_CA"/>
    <property type="match status" value="2"/>
</dbReference>
<dbReference type="PROSITE" id="PS51234">
    <property type="entry name" value="TSP3"/>
    <property type="match status" value="5"/>
</dbReference>
<dbReference type="FunFam" id="4.10.1080.10:FF:000002">
    <property type="entry name" value="Thrombospondin 3"/>
    <property type="match status" value="1"/>
</dbReference>
<dbReference type="Proteomes" id="UP000691718">
    <property type="component" value="Unassembled WGS sequence"/>
</dbReference>
<evidence type="ECO:0000256" key="1">
    <source>
        <dbReference type="ARBA" id="ARBA00009456"/>
    </source>
</evidence>
<dbReference type="InterPro" id="IPR003367">
    <property type="entry name" value="Thrombospondin_3-like_rpt"/>
</dbReference>
<feature type="region of interest" description="Disordered" evidence="9">
    <location>
        <begin position="959"/>
        <end position="1132"/>
    </location>
</feature>
<dbReference type="Pfam" id="PF07645">
    <property type="entry name" value="EGF_CA"/>
    <property type="match status" value="2"/>
</dbReference>
<keyword evidence="12" id="KW-1185">Reference proteome</keyword>
<keyword evidence="5" id="KW-1015">Disulfide bond</keyword>
<feature type="repeat" description="TSP type-3" evidence="7">
    <location>
        <begin position="1159"/>
        <end position="1194"/>
    </location>
</feature>
<dbReference type="FunFam" id="4.10.1080.10:FF:000004">
    <property type="entry name" value="Cartilage oligomeric matrix protein"/>
    <property type="match status" value="1"/>
</dbReference>
<evidence type="ECO:0000256" key="4">
    <source>
        <dbReference type="ARBA" id="ARBA00022889"/>
    </source>
</evidence>